<keyword evidence="7" id="KW-0325">Glycoprotein</keyword>
<evidence type="ECO:0000256" key="2">
    <source>
        <dbReference type="ARBA" id="ARBA00009671"/>
    </source>
</evidence>
<comment type="subcellular location">
    <subcellularLocation>
        <location evidence="1">Cell membrane</location>
        <topology evidence="1">Multi-pass membrane protein</topology>
    </subcellularLocation>
    <subcellularLocation>
        <location evidence="8">Membrane</location>
        <topology evidence="8">Multi-pass membrane protein</topology>
    </subcellularLocation>
</comment>
<accession>A0A7R9I274</accession>
<evidence type="ECO:0000256" key="4">
    <source>
        <dbReference type="ARBA" id="ARBA00022692"/>
    </source>
</evidence>
<feature type="domain" description="Anoctamin dimerisation" evidence="11">
    <location>
        <begin position="59"/>
        <end position="191"/>
    </location>
</feature>
<dbReference type="InterPro" id="IPR049452">
    <property type="entry name" value="Anoctamin_TM"/>
</dbReference>
<dbReference type="InterPro" id="IPR032394">
    <property type="entry name" value="Anoct_dimer"/>
</dbReference>
<dbReference type="Pfam" id="PF04547">
    <property type="entry name" value="Anoctamin"/>
    <property type="match status" value="1"/>
</dbReference>
<evidence type="ECO:0000256" key="7">
    <source>
        <dbReference type="ARBA" id="ARBA00023180"/>
    </source>
</evidence>
<evidence type="ECO:0000256" key="8">
    <source>
        <dbReference type="RuleBase" id="RU280814"/>
    </source>
</evidence>
<feature type="transmembrane region" description="Helical" evidence="8">
    <location>
        <begin position="347"/>
        <end position="374"/>
    </location>
</feature>
<evidence type="ECO:0000259" key="10">
    <source>
        <dbReference type="Pfam" id="PF04547"/>
    </source>
</evidence>
<feature type="domain" description="Anoctamin transmembrane" evidence="10">
    <location>
        <begin position="336"/>
        <end position="405"/>
    </location>
</feature>
<dbReference type="GO" id="GO:0005254">
    <property type="term" value="F:chloride channel activity"/>
    <property type="evidence" value="ECO:0007669"/>
    <property type="project" value="TreeGrafter"/>
</dbReference>
<feature type="region of interest" description="Disordered" evidence="9">
    <location>
        <begin position="1"/>
        <end position="34"/>
    </location>
</feature>
<reference evidence="12" key="1">
    <citation type="submission" date="2020-11" db="EMBL/GenBank/DDBJ databases">
        <authorList>
            <person name="Tran Van P."/>
        </authorList>
    </citation>
    <scope>NUCLEOTIDE SEQUENCE</scope>
</reference>
<gene>
    <name evidence="12" type="ORF">TBIB3V08_LOCUS7214</name>
</gene>
<evidence type="ECO:0000256" key="3">
    <source>
        <dbReference type="ARBA" id="ARBA00022475"/>
    </source>
</evidence>
<dbReference type="AlphaFoldDB" id="A0A7R9I274"/>
<dbReference type="GO" id="GO:0046983">
    <property type="term" value="F:protein dimerization activity"/>
    <property type="evidence" value="ECO:0007669"/>
    <property type="project" value="InterPro"/>
</dbReference>
<feature type="domain" description="Anoctamin dimerisation" evidence="11">
    <location>
        <begin position="280"/>
        <end position="333"/>
    </location>
</feature>
<keyword evidence="3" id="KW-1003">Cell membrane</keyword>
<organism evidence="12">
    <name type="scientific">Timema bartmani</name>
    <dbReference type="NCBI Taxonomy" id="61472"/>
    <lineage>
        <taxon>Eukaryota</taxon>
        <taxon>Metazoa</taxon>
        <taxon>Ecdysozoa</taxon>
        <taxon>Arthropoda</taxon>
        <taxon>Hexapoda</taxon>
        <taxon>Insecta</taxon>
        <taxon>Pterygota</taxon>
        <taxon>Neoptera</taxon>
        <taxon>Polyneoptera</taxon>
        <taxon>Phasmatodea</taxon>
        <taxon>Timematodea</taxon>
        <taxon>Timematoidea</taxon>
        <taxon>Timematidae</taxon>
        <taxon>Timema</taxon>
    </lineage>
</organism>
<evidence type="ECO:0000256" key="9">
    <source>
        <dbReference type="SAM" id="MobiDB-lite"/>
    </source>
</evidence>
<protein>
    <recommendedName>
        <fullName evidence="8">Anoctamin</fullName>
    </recommendedName>
</protein>
<evidence type="ECO:0000313" key="12">
    <source>
        <dbReference type="EMBL" id="CAD7444848.1"/>
    </source>
</evidence>
<dbReference type="Pfam" id="PF16178">
    <property type="entry name" value="Anoct_dimer"/>
    <property type="match status" value="2"/>
</dbReference>
<keyword evidence="4 8" id="KW-0812">Transmembrane</keyword>
<dbReference type="GO" id="GO:0005886">
    <property type="term" value="C:plasma membrane"/>
    <property type="evidence" value="ECO:0007669"/>
    <property type="project" value="UniProtKB-SubCell"/>
</dbReference>
<feature type="compositionally biased region" description="Basic and acidic residues" evidence="9">
    <location>
        <begin position="7"/>
        <end position="20"/>
    </location>
</feature>
<sequence length="447" mass="52409">MMNKAYENTETHASITEHRTSSPNRKNVIDEREDSSAGLIGVTKEVPPKKAKDTETLLFRDGRRRIDMILVFEEEDLGVMTFMEVLKKDRRKVFYESLLKEDLELEIESKQMSFDGEKVFVKIHVPWKALARYAEVMNMRMPIKEMESEKEEGRKPSHFPFNMNAMFDYDHSLIAKEPSFYATRYSYNREEHRMDLYQNALGRLRWVVSLCHVLEAACWLLLEDGYYSIFNTCSSYVAWSWSHLTSIPTTLFQMVKYIHALMTSSGEAISIQLRRIFSLAVGIRRLLNNQTFLAAFPLHEGRYDQPTDGFTLDRRLLYLEWARLVKFSKKQPLWLIKKYFGDKIGLYFAWLGFYTKMLIPASVVGLLCFLYGLASLNSGDNIPRLDSRCSYNRRWQLFSQATALSNTNNISLFCQFPCPSCFPEEIYRLSKKVFDENYRVVWNEVKV</sequence>
<comment type="caution">
    <text evidence="8">Lacks conserved residue(s) required for the propagation of feature annotation.</text>
</comment>
<dbReference type="InterPro" id="IPR007632">
    <property type="entry name" value="Anoctamin"/>
</dbReference>
<evidence type="ECO:0000256" key="1">
    <source>
        <dbReference type="ARBA" id="ARBA00004651"/>
    </source>
</evidence>
<evidence type="ECO:0000256" key="5">
    <source>
        <dbReference type="ARBA" id="ARBA00022989"/>
    </source>
</evidence>
<proteinExistence type="inferred from homology"/>
<evidence type="ECO:0000256" key="6">
    <source>
        <dbReference type="ARBA" id="ARBA00023136"/>
    </source>
</evidence>
<keyword evidence="6 8" id="KW-0472">Membrane</keyword>
<dbReference type="EMBL" id="OD566915">
    <property type="protein sequence ID" value="CAD7444848.1"/>
    <property type="molecule type" value="Genomic_DNA"/>
</dbReference>
<keyword evidence="5 8" id="KW-1133">Transmembrane helix</keyword>
<name>A0A7R9I274_9NEOP</name>
<comment type="similarity">
    <text evidence="2 8">Belongs to the anoctamin family.</text>
</comment>
<dbReference type="PANTHER" id="PTHR12308">
    <property type="entry name" value="ANOCTAMIN"/>
    <property type="match status" value="1"/>
</dbReference>
<dbReference type="PANTHER" id="PTHR12308:SF84">
    <property type="entry name" value="ANOCTAMIN"/>
    <property type="match status" value="1"/>
</dbReference>
<evidence type="ECO:0000259" key="11">
    <source>
        <dbReference type="Pfam" id="PF16178"/>
    </source>
</evidence>